<proteinExistence type="predicted"/>
<protein>
    <submittedName>
        <fullName evidence="1">Dimethylsulfoniopropionate lyase</fullName>
    </submittedName>
</protein>
<organism evidence="1 2">
    <name type="scientific">Ancylobacter crimeensis</name>
    <dbReference type="NCBI Taxonomy" id="2579147"/>
    <lineage>
        <taxon>Bacteria</taxon>
        <taxon>Pseudomonadati</taxon>
        <taxon>Pseudomonadota</taxon>
        <taxon>Alphaproteobacteria</taxon>
        <taxon>Hyphomicrobiales</taxon>
        <taxon>Xanthobacteraceae</taxon>
        <taxon>Ancylobacter</taxon>
    </lineage>
</organism>
<evidence type="ECO:0000313" key="2">
    <source>
        <dbReference type="Proteomes" id="UP001203284"/>
    </source>
</evidence>
<dbReference type="Pfam" id="PF16867">
    <property type="entry name" value="DMSP_lyase"/>
    <property type="match status" value="1"/>
</dbReference>
<gene>
    <name evidence="1" type="ORF">MWN34_09845</name>
</gene>
<keyword evidence="2" id="KW-1185">Reference proteome</keyword>
<dbReference type="GO" id="GO:0016829">
    <property type="term" value="F:lyase activity"/>
    <property type="evidence" value="ECO:0007669"/>
    <property type="project" value="UniProtKB-KW"/>
</dbReference>
<reference evidence="1 2" key="1">
    <citation type="submission" date="2022-04" db="EMBL/GenBank/DDBJ databases">
        <authorList>
            <person name="Grouzdev D.S."/>
            <person name="Pantiukh K.S."/>
            <person name="Krutkina M.S."/>
        </authorList>
    </citation>
    <scope>NUCLEOTIDE SEQUENCE [LARGE SCALE GENOMIC DNA]</scope>
    <source>
        <strain evidence="1 2">6x-1</strain>
    </source>
</reference>
<evidence type="ECO:0000313" key="1">
    <source>
        <dbReference type="EMBL" id="MCK0197214.1"/>
    </source>
</evidence>
<dbReference type="EMBL" id="JALKCH010000006">
    <property type="protein sequence ID" value="MCK0197214.1"/>
    <property type="molecule type" value="Genomic_DNA"/>
</dbReference>
<dbReference type="Gene3D" id="2.60.120.10">
    <property type="entry name" value="Jelly Rolls"/>
    <property type="match status" value="1"/>
</dbReference>
<sequence length="202" mass="21447">MSASPIRDAALQAFLDAARAAYEHQLRDPEGRRSVGEIFAALEQPAATRSTPGERLPVCIHLDAALAAADPAFAGLVAGFRAIEPGLVWRRRAGNATASANFPDGHANAMIVGPGGLEERGDVWLGVSLLGPQVRYPDHDHPPEETYLVLSEGTFRQDKAGVEGDWFTPGMGGTFYNVPGIRHAMRAGAAPLFALWALKPAA</sequence>
<dbReference type="SUPFAM" id="SSF51182">
    <property type="entry name" value="RmlC-like cupins"/>
    <property type="match status" value="1"/>
</dbReference>
<keyword evidence="1" id="KW-0456">Lyase</keyword>
<accession>A0ABT0DBD9</accession>
<dbReference type="InterPro" id="IPR031723">
    <property type="entry name" value="DMSP_lyase"/>
</dbReference>
<dbReference type="Proteomes" id="UP001203284">
    <property type="component" value="Unassembled WGS sequence"/>
</dbReference>
<name>A0ABT0DBD9_9HYPH</name>
<dbReference type="InterPro" id="IPR011051">
    <property type="entry name" value="RmlC_Cupin_sf"/>
</dbReference>
<comment type="caution">
    <text evidence="1">The sequence shown here is derived from an EMBL/GenBank/DDBJ whole genome shotgun (WGS) entry which is preliminary data.</text>
</comment>
<dbReference type="InterPro" id="IPR014710">
    <property type="entry name" value="RmlC-like_jellyroll"/>
</dbReference>
<dbReference type="RefSeq" id="WP_247028874.1">
    <property type="nucleotide sequence ID" value="NZ_JALKCH010000006.1"/>
</dbReference>